<accession>A0AAD5X374</accession>
<evidence type="ECO:0000313" key="2">
    <source>
        <dbReference type="EMBL" id="KAJ3054132.1"/>
    </source>
</evidence>
<dbReference type="EMBL" id="JADGJD010000157">
    <property type="protein sequence ID" value="KAJ3054132.1"/>
    <property type="molecule type" value="Genomic_DNA"/>
</dbReference>
<dbReference type="Proteomes" id="UP001212841">
    <property type="component" value="Unassembled WGS sequence"/>
</dbReference>
<name>A0AAD5X374_9FUNG</name>
<proteinExistence type="predicted"/>
<protein>
    <submittedName>
        <fullName evidence="2">Uncharacterized protein</fullName>
    </submittedName>
</protein>
<feature type="region of interest" description="Disordered" evidence="1">
    <location>
        <begin position="35"/>
        <end position="74"/>
    </location>
</feature>
<feature type="region of interest" description="Disordered" evidence="1">
    <location>
        <begin position="121"/>
        <end position="144"/>
    </location>
</feature>
<evidence type="ECO:0000313" key="3">
    <source>
        <dbReference type="Proteomes" id="UP001212841"/>
    </source>
</evidence>
<comment type="caution">
    <text evidence="2">The sequence shown here is derived from an EMBL/GenBank/DDBJ whole genome shotgun (WGS) entry which is preliminary data.</text>
</comment>
<organism evidence="2 3">
    <name type="scientific">Rhizophlyctis rosea</name>
    <dbReference type="NCBI Taxonomy" id="64517"/>
    <lineage>
        <taxon>Eukaryota</taxon>
        <taxon>Fungi</taxon>
        <taxon>Fungi incertae sedis</taxon>
        <taxon>Chytridiomycota</taxon>
        <taxon>Chytridiomycota incertae sedis</taxon>
        <taxon>Chytridiomycetes</taxon>
        <taxon>Rhizophlyctidales</taxon>
        <taxon>Rhizophlyctidaceae</taxon>
        <taxon>Rhizophlyctis</taxon>
    </lineage>
</organism>
<sequence>MEKTGGFAAPSVVQRVEVVNLPSLRQTVTKGVNSTFASAGTGFPPLDGDGKGQSPKRPPTPYPSSTSGRGGPSVPTQFFFPGTFLVDMKPDKKGEPVALPHPLNNRVFIADTNFIEQEGDKMTSKRSGVKPAIQDAPNLFPGSPARELVANSKRAPAKLSRRRPDTAILPPRLANRPPTIHTKLPNYEQNMSGLLPTTQPPPPRGNHQREEMWSFLDTPQMPQAAKDAQGRYNMEIDTSPLSSIVSLRTPMELSPNRAPPQQVNRVRNTPQGAVLSGLGGVKRPLDAGSVGPNKRMRATVDGRMNPKLSDTARGAYKRMANKHRRLMPLVDDRMIPALPTSSPFAYEWKRAADKQNHGQTKAQI</sequence>
<keyword evidence="3" id="KW-1185">Reference proteome</keyword>
<reference evidence="2" key="1">
    <citation type="submission" date="2020-05" db="EMBL/GenBank/DDBJ databases">
        <title>Phylogenomic resolution of chytrid fungi.</title>
        <authorList>
            <person name="Stajich J.E."/>
            <person name="Amses K."/>
            <person name="Simmons R."/>
            <person name="Seto K."/>
            <person name="Myers J."/>
            <person name="Bonds A."/>
            <person name="Quandt C.A."/>
            <person name="Barry K."/>
            <person name="Liu P."/>
            <person name="Grigoriev I."/>
            <person name="Longcore J.E."/>
            <person name="James T.Y."/>
        </authorList>
    </citation>
    <scope>NUCLEOTIDE SEQUENCE</scope>
    <source>
        <strain evidence="2">JEL0318</strain>
    </source>
</reference>
<gene>
    <name evidence="2" type="ORF">HK097_002602</name>
</gene>
<dbReference type="AlphaFoldDB" id="A0AAD5X374"/>
<evidence type="ECO:0000256" key="1">
    <source>
        <dbReference type="SAM" id="MobiDB-lite"/>
    </source>
</evidence>